<reference evidence="3" key="2">
    <citation type="submission" date="2025-08" db="UniProtKB">
        <authorList>
            <consortium name="Ensembl"/>
        </authorList>
    </citation>
    <scope>IDENTIFICATION</scope>
</reference>
<dbReference type="GeneTree" id="ENSGT00940000166897"/>
<dbReference type="PANTHER" id="PTHR28532">
    <property type="entry name" value="GEO13458P1"/>
    <property type="match status" value="1"/>
</dbReference>
<evidence type="ECO:0000313" key="4">
    <source>
        <dbReference type="Proteomes" id="UP000018468"/>
    </source>
</evidence>
<comment type="similarity">
    <text evidence="1">Belongs to the LTO1 family.</text>
</comment>
<protein>
    <submittedName>
        <fullName evidence="3">LTO1 maturation factor of ABCE1</fullName>
    </submittedName>
</protein>
<accession>W5MCK7</accession>
<evidence type="ECO:0000259" key="2">
    <source>
        <dbReference type="Pfam" id="PF09811"/>
    </source>
</evidence>
<dbReference type="Ensembl" id="ENSLOCT00000006124.1">
    <property type="protein sequence ID" value="ENSLOCP00000006116.1"/>
    <property type="gene ID" value="ENSLOCG00000005078.1"/>
</dbReference>
<dbReference type="Proteomes" id="UP000018468">
    <property type="component" value="Linkage group LG27"/>
</dbReference>
<reference evidence="3" key="3">
    <citation type="submission" date="2025-09" db="UniProtKB">
        <authorList>
            <consortium name="Ensembl"/>
        </authorList>
    </citation>
    <scope>IDENTIFICATION</scope>
</reference>
<dbReference type="Pfam" id="PF09811">
    <property type="entry name" value="Yae1_N"/>
    <property type="match status" value="1"/>
</dbReference>
<proteinExistence type="inferred from homology"/>
<dbReference type="STRING" id="7918.ENSLOCP00000006116"/>
<name>W5MCK7_LEPOC</name>
<dbReference type="HOGENOM" id="CLU_093191_0_1_1"/>
<dbReference type="OMA" id="FKQVCSM"/>
<dbReference type="InterPro" id="IPR052436">
    <property type="entry name" value="LTO1_adapter"/>
</dbReference>
<evidence type="ECO:0000256" key="1">
    <source>
        <dbReference type="ARBA" id="ARBA00038090"/>
    </source>
</evidence>
<keyword evidence="4" id="KW-1185">Reference proteome</keyword>
<dbReference type="PANTHER" id="PTHR28532:SF1">
    <property type="entry name" value="ORAL CANCER OVEREXPRESSED 1"/>
    <property type="match status" value="1"/>
</dbReference>
<sequence>GGDNLFDSILMADNRFHNEGYQEGFEEGVRVGLAEGRSHGAAHGAKVATEVSFYYGFALTWKCLLQNSTDARASKRLKTVESLIGLIQRFPHDDPSYENLQEDMERVRAKFRQTCSLLNVPVDFRDYVNGSHGLSF</sequence>
<organism evidence="3 4">
    <name type="scientific">Lepisosteus oculatus</name>
    <name type="common">Spotted gar</name>
    <dbReference type="NCBI Taxonomy" id="7918"/>
    <lineage>
        <taxon>Eukaryota</taxon>
        <taxon>Metazoa</taxon>
        <taxon>Chordata</taxon>
        <taxon>Craniata</taxon>
        <taxon>Vertebrata</taxon>
        <taxon>Euteleostomi</taxon>
        <taxon>Actinopterygii</taxon>
        <taxon>Neopterygii</taxon>
        <taxon>Holostei</taxon>
        <taxon>Semionotiformes</taxon>
        <taxon>Lepisosteidae</taxon>
        <taxon>Lepisosteus</taxon>
    </lineage>
</organism>
<reference evidence="4" key="1">
    <citation type="submission" date="2011-12" db="EMBL/GenBank/DDBJ databases">
        <title>The Draft Genome of Lepisosteus oculatus.</title>
        <authorList>
            <consortium name="The Broad Institute Genome Assembly &amp; Analysis Group"/>
            <consortium name="Computational R&amp;D Group"/>
            <consortium name="and Sequencing Platform"/>
            <person name="Di Palma F."/>
            <person name="Alfoldi J."/>
            <person name="Johnson J."/>
            <person name="Berlin A."/>
            <person name="Gnerre S."/>
            <person name="Jaffe D."/>
            <person name="MacCallum I."/>
            <person name="Young S."/>
            <person name="Walker B.J."/>
            <person name="Lander E.S."/>
            <person name="Lindblad-Toh K."/>
        </authorList>
    </citation>
    <scope>NUCLEOTIDE SEQUENCE [LARGE SCALE GENOMIC DNA]</scope>
</reference>
<dbReference type="eggNOG" id="KOG4595">
    <property type="taxonomic scope" value="Eukaryota"/>
</dbReference>
<feature type="domain" description="Essential protein Yae1 N-terminal" evidence="2">
    <location>
        <begin position="20"/>
        <end position="58"/>
    </location>
</feature>
<dbReference type="InterPro" id="IPR019191">
    <property type="entry name" value="Essential_protein_Yae1_N"/>
</dbReference>
<dbReference type="Bgee" id="ENSLOCG00000005078">
    <property type="expression patterns" value="Expressed in ovary and 13 other cell types or tissues"/>
</dbReference>
<evidence type="ECO:0000313" key="3">
    <source>
        <dbReference type="Ensembl" id="ENSLOCP00000006116.1"/>
    </source>
</evidence>
<dbReference type="FunCoup" id="W5MCK7">
    <property type="interactions" value="279"/>
</dbReference>
<dbReference type="EMBL" id="AHAT01035528">
    <property type="status" value="NOT_ANNOTATED_CDS"/>
    <property type="molecule type" value="Genomic_DNA"/>
</dbReference>
<dbReference type="AlphaFoldDB" id="W5MCK7"/>
<dbReference type="InParanoid" id="W5MCK7"/>